<reference evidence="1 2" key="1">
    <citation type="submission" date="2018-06" db="EMBL/GenBank/DDBJ databases">
        <title>Fusarium incarnatum-equiseti species complex species 28.</title>
        <authorList>
            <person name="Gardiner D.M."/>
        </authorList>
    </citation>
    <scope>NUCLEOTIDE SEQUENCE [LARGE SCALE GENOMIC DNA]</scope>
    <source>
        <strain evidence="1 2">FIESC_28</strain>
    </source>
</reference>
<dbReference type="OrthoDB" id="4521980at2759"/>
<dbReference type="RefSeq" id="XP_031016691.1">
    <property type="nucleotide sequence ID" value="XM_031159191.1"/>
</dbReference>
<dbReference type="EMBL" id="QKXC01000104">
    <property type="protein sequence ID" value="RBR20892.1"/>
    <property type="molecule type" value="Genomic_DNA"/>
</dbReference>
<keyword evidence="2" id="KW-1185">Reference proteome</keyword>
<dbReference type="GeneID" id="41994487"/>
<comment type="caution">
    <text evidence="1">The sequence shown here is derived from an EMBL/GenBank/DDBJ whole genome shotgun (WGS) entry which is preliminary data.</text>
</comment>
<accession>A0A366RVQ2</accession>
<proteinExistence type="predicted"/>
<sequence length="141" mass="16063">MPSNTKKQRASFRNIKAIQAPLSAKWDLHVPGPEMIKLIYGHRPEDMDDKWMCSTDGPDREGNIRVSFCRSWTSMERIALIGKVSPEAHRNEKAIEREGGVITEVVWEKPLKGEYDPMDEKGAKEFAAGFSKVRMDCDLKL</sequence>
<evidence type="ECO:0000313" key="2">
    <source>
        <dbReference type="Proteomes" id="UP000253153"/>
    </source>
</evidence>
<name>A0A366RVQ2_9HYPO</name>
<dbReference type="Proteomes" id="UP000253153">
    <property type="component" value="Unassembled WGS sequence"/>
</dbReference>
<protein>
    <submittedName>
        <fullName evidence="1">Uncharacterized protein</fullName>
    </submittedName>
</protein>
<evidence type="ECO:0000313" key="1">
    <source>
        <dbReference type="EMBL" id="RBR20892.1"/>
    </source>
</evidence>
<organism evidence="1 2">
    <name type="scientific">Fusarium coffeatum</name>
    <dbReference type="NCBI Taxonomy" id="231269"/>
    <lineage>
        <taxon>Eukaryota</taxon>
        <taxon>Fungi</taxon>
        <taxon>Dikarya</taxon>
        <taxon>Ascomycota</taxon>
        <taxon>Pezizomycotina</taxon>
        <taxon>Sordariomycetes</taxon>
        <taxon>Hypocreomycetidae</taxon>
        <taxon>Hypocreales</taxon>
        <taxon>Nectriaceae</taxon>
        <taxon>Fusarium</taxon>
        <taxon>Fusarium incarnatum-equiseti species complex</taxon>
    </lineage>
</organism>
<dbReference type="AlphaFoldDB" id="A0A366RVQ2"/>
<gene>
    <name evidence="1" type="ORF">FIESC28_05044</name>
</gene>